<keyword evidence="2" id="KW-0328">Glycosyltransferase</keyword>
<dbReference type="GO" id="GO:0009247">
    <property type="term" value="P:glycolipid biosynthetic process"/>
    <property type="evidence" value="ECO:0007669"/>
    <property type="project" value="TreeGrafter"/>
</dbReference>
<dbReference type="GO" id="GO:0016020">
    <property type="term" value="C:membrane"/>
    <property type="evidence" value="ECO:0007669"/>
    <property type="project" value="GOC"/>
</dbReference>
<organism evidence="5">
    <name type="scientific">freshwater metagenome</name>
    <dbReference type="NCBI Taxonomy" id="449393"/>
    <lineage>
        <taxon>unclassified sequences</taxon>
        <taxon>metagenomes</taxon>
        <taxon>ecological metagenomes</taxon>
    </lineage>
</organism>
<evidence type="ECO:0000256" key="3">
    <source>
        <dbReference type="ARBA" id="ARBA00022679"/>
    </source>
</evidence>
<comment type="similarity">
    <text evidence="1">Belongs to the glycosyltransferase 2 family.</text>
</comment>
<accession>A0A6J6U1G2</accession>
<name>A0A6J6U1G2_9ZZZZ</name>
<dbReference type="Gene3D" id="3.90.550.10">
    <property type="entry name" value="Spore Coat Polysaccharide Biosynthesis Protein SpsA, Chain A"/>
    <property type="match status" value="1"/>
</dbReference>
<proteinExistence type="inferred from homology"/>
<sequence>MPTYNEADSIVGVITELSTLDVDIIVIDDNSPDGTSEIVKKMRFDNVSVIDHGSKKGIGPAYISGFRVALNKGYSKIATMDADGSHQVLDLQRMFIESDSYEVVMGARWIEGGSVSNWKVHRILISRFGTWFAGRCLALPYKDLTGGLRIYDAKAISQINLETISSNGYCFQIEMIRVISVIKASIKEIPIHFIERRNGVSKMSKVIVLEAFARVSIWGLQRIFRHNADKLHYVK</sequence>
<evidence type="ECO:0000256" key="2">
    <source>
        <dbReference type="ARBA" id="ARBA00022676"/>
    </source>
</evidence>
<dbReference type="InterPro" id="IPR039528">
    <property type="entry name" value="DPM1-like"/>
</dbReference>
<dbReference type="SUPFAM" id="SSF53448">
    <property type="entry name" value="Nucleotide-diphospho-sugar transferases"/>
    <property type="match status" value="1"/>
</dbReference>
<dbReference type="AlphaFoldDB" id="A0A6J6U1G2"/>
<protein>
    <submittedName>
        <fullName evidence="5">Unannotated protein</fullName>
    </submittedName>
</protein>
<dbReference type="PANTHER" id="PTHR43398">
    <property type="entry name" value="DOLICHOL-PHOSPHATE MANNOSYLTRANSFERASE SUBUNIT 1"/>
    <property type="match status" value="1"/>
</dbReference>
<evidence type="ECO:0000259" key="4">
    <source>
        <dbReference type="Pfam" id="PF00535"/>
    </source>
</evidence>
<dbReference type="EMBL" id="CAEZZI010000037">
    <property type="protein sequence ID" value="CAB4753720.1"/>
    <property type="molecule type" value="Genomic_DNA"/>
</dbReference>
<keyword evidence="3" id="KW-0808">Transferase</keyword>
<evidence type="ECO:0000313" key="5">
    <source>
        <dbReference type="EMBL" id="CAB4753720.1"/>
    </source>
</evidence>
<dbReference type="FunFam" id="3.90.550.10:FF:000122">
    <property type="entry name" value="Dolichol-phosphate mannosyltransferase subunit 1"/>
    <property type="match status" value="1"/>
</dbReference>
<dbReference type="InterPro" id="IPR029044">
    <property type="entry name" value="Nucleotide-diphossugar_trans"/>
</dbReference>
<evidence type="ECO:0000256" key="1">
    <source>
        <dbReference type="ARBA" id="ARBA00006739"/>
    </source>
</evidence>
<dbReference type="InterPro" id="IPR001173">
    <property type="entry name" value="Glyco_trans_2-like"/>
</dbReference>
<feature type="domain" description="Glycosyltransferase 2-like" evidence="4">
    <location>
        <begin position="1"/>
        <end position="157"/>
    </location>
</feature>
<reference evidence="5" key="1">
    <citation type="submission" date="2020-05" db="EMBL/GenBank/DDBJ databases">
        <authorList>
            <person name="Chiriac C."/>
            <person name="Salcher M."/>
            <person name="Ghai R."/>
            <person name="Kavagutti S V."/>
        </authorList>
    </citation>
    <scope>NUCLEOTIDE SEQUENCE</scope>
</reference>
<dbReference type="PANTHER" id="PTHR43398:SF1">
    <property type="entry name" value="DOLICHOL-PHOSPHATE MANNOSYLTRANSFERASE SUBUNIT 1"/>
    <property type="match status" value="1"/>
</dbReference>
<dbReference type="GO" id="GO:0004582">
    <property type="term" value="F:dolichyl-phosphate beta-D-mannosyltransferase activity"/>
    <property type="evidence" value="ECO:0007669"/>
    <property type="project" value="InterPro"/>
</dbReference>
<gene>
    <name evidence="5" type="ORF">UFOPK2842_00520</name>
</gene>
<dbReference type="Pfam" id="PF00535">
    <property type="entry name" value="Glycos_transf_2"/>
    <property type="match status" value="1"/>
</dbReference>